<accession>A0ABT1XEI8</accession>
<organism evidence="2 3">
    <name type="scientific">Roseomonas populi</name>
    <dbReference type="NCBI Taxonomy" id="3121582"/>
    <lineage>
        <taxon>Bacteria</taxon>
        <taxon>Pseudomonadati</taxon>
        <taxon>Pseudomonadota</taxon>
        <taxon>Alphaproteobacteria</taxon>
        <taxon>Acetobacterales</taxon>
        <taxon>Roseomonadaceae</taxon>
        <taxon>Roseomonas</taxon>
    </lineage>
</organism>
<keyword evidence="3" id="KW-1185">Reference proteome</keyword>
<gene>
    <name evidence="2" type="ORF">NRP21_27810</name>
</gene>
<dbReference type="Proteomes" id="UP001524642">
    <property type="component" value="Unassembled WGS sequence"/>
</dbReference>
<dbReference type="Gene3D" id="1.10.260.40">
    <property type="entry name" value="lambda repressor-like DNA-binding domains"/>
    <property type="match status" value="1"/>
</dbReference>
<evidence type="ECO:0000313" key="2">
    <source>
        <dbReference type="EMBL" id="MCR0985863.1"/>
    </source>
</evidence>
<sequence length="152" mass="16320">MAQIAEQEDRAAKLTDSLDLQRQRALTTSTQRSPMASDTAVGREIRELRRVQRRTQKELARMVGVTGAQLHRYETGTTRIAASRLIAIANALDVRPDVLIAAGSAQGAPTLPAVALSSSAGDDIAELLQVFCTITDPKHRSALIAVARMMAG</sequence>
<feature type="domain" description="HTH cro/C1-type" evidence="1">
    <location>
        <begin position="45"/>
        <end position="99"/>
    </location>
</feature>
<dbReference type="SMART" id="SM00530">
    <property type="entry name" value="HTH_XRE"/>
    <property type="match status" value="1"/>
</dbReference>
<dbReference type="EMBL" id="JANJOU010000043">
    <property type="protein sequence ID" value="MCR0985863.1"/>
    <property type="molecule type" value="Genomic_DNA"/>
</dbReference>
<dbReference type="Pfam" id="PF01381">
    <property type="entry name" value="HTH_3"/>
    <property type="match status" value="1"/>
</dbReference>
<dbReference type="RefSeq" id="WP_257719508.1">
    <property type="nucleotide sequence ID" value="NZ_JANJOU010000043.1"/>
</dbReference>
<protein>
    <submittedName>
        <fullName evidence="2">Helix-turn-helix domain-containing protein</fullName>
    </submittedName>
</protein>
<name>A0ABT1XEI8_9PROT</name>
<dbReference type="SUPFAM" id="SSF47413">
    <property type="entry name" value="lambda repressor-like DNA-binding domains"/>
    <property type="match status" value="1"/>
</dbReference>
<dbReference type="PROSITE" id="PS50943">
    <property type="entry name" value="HTH_CROC1"/>
    <property type="match status" value="1"/>
</dbReference>
<evidence type="ECO:0000313" key="3">
    <source>
        <dbReference type="Proteomes" id="UP001524642"/>
    </source>
</evidence>
<reference evidence="2 3" key="1">
    <citation type="submission" date="2022-06" db="EMBL/GenBank/DDBJ databases">
        <title>Roseomonas CN29.</title>
        <authorList>
            <person name="Cheng Y."/>
            <person name="He X."/>
        </authorList>
    </citation>
    <scope>NUCLEOTIDE SEQUENCE [LARGE SCALE GENOMIC DNA]</scope>
    <source>
        <strain evidence="2 3">CN29</strain>
    </source>
</reference>
<dbReference type="CDD" id="cd00093">
    <property type="entry name" value="HTH_XRE"/>
    <property type="match status" value="1"/>
</dbReference>
<dbReference type="InterPro" id="IPR001387">
    <property type="entry name" value="Cro/C1-type_HTH"/>
</dbReference>
<comment type="caution">
    <text evidence="2">The sequence shown here is derived from an EMBL/GenBank/DDBJ whole genome shotgun (WGS) entry which is preliminary data.</text>
</comment>
<evidence type="ECO:0000259" key="1">
    <source>
        <dbReference type="PROSITE" id="PS50943"/>
    </source>
</evidence>
<dbReference type="InterPro" id="IPR010982">
    <property type="entry name" value="Lambda_DNA-bd_dom_sf"/>
</dbReference>
<proteinExistence type="predicted"/>